<gene>
    <name evidence="2" type="ORF">FF38_07826</name>
</gene>
<dbReference type="Gene3D" id="3.80.10.10">
    <property type="entry name" value="Ribonuclease Inhibitor"/>
    <property type="match status" value="1"/>
</dbReference>
<dbReference type="STRING" id="7375.A0A0L0CE25"/>
<dbReference type="InterPro" id="IPR032675">
    <property type="entry name" value="LRR_dom_sf"/>
</dbReference>
<keyword evidence="1" id="KW-1133">Transmembrane helix</keyword>
<evidence type="ECO:0000313" key="2">
    <source>
        <dbReference type="EMBL" id="KNC30500.1"/>
    </source>
</evidence>
<accession>A0A0L0CE25</accession>
<organism evidence="2 3">
    <name type="scientific">Lucilia cuprina</name>
    <name type="common">Green bottle fly</name>
    <name type="synonym">Australian sheep blowfly</name>
    <dbReference type="NCBI Taxonomy" id="7375"/>
    <lineage>
        <taxon>Eukaryota</taxon>
        <taxon>Metazoa</taxon>
        <taxon>Ecdysozoa</taxon>
        <taxon>Arthropoda</taxon>
        <taxon>Hexapoda</taxon>
        <taxon>Insecta</taxon>
        <taxon>Pterygota</taxon>
        <taxon>Neoptera</taxon>
        <taxon>Endopterygota</taxon>
        <taxon>Diptera</taxon>
        <taxon>Brachycera</taxon>
        <taxon>Muscomorpha</taxon>
        <taxon>Oestroidea</taxon>
        <taxon>Calliphoridae</taxon>
        <taxon>Luciliinae</taxon>
        <taxon>Lucilia</taxon>
    </lineage>
</organism>
<sequence length="483" mass="55814">MPTTIKHTNNNNVKLTTIWHSNISSILGAVILILLWQGCHHHNHHVAAASAAAAKNGYYGNQEDLQEVNVTCIPFDTQFTCDCHNVERHLFLPHLIGSAFQMEIRNCKSLTINSNALEETQGLRKITFKNVENLVLNKYALSFPLYSSSTPLIIAFEKVKVKLIDSHAINGQIEEITFVDSSIETINPFGFTILKSNALLLKMENVQINRIESQAFKKFVVEKIDLQNCVFLSNVPSKAFYDVEVSHLLLLNNLRFKEVHSRAFSFKLISKLIIANNYFESVDAEWLEVYIKESSIIRDNYFGNTSQIAFKGIMVHRDYVGSEKLELRFSNNTIHFPHNVQPLDFNEKFALNLKQLNYDNSYSCHEIDYEQKPPKAKEKFFQNFKDFIYFKQNHNTKSHDEYRVLSKIIDTDCQQHSYWLYIIIGVVSLIIVIAIIVIVVCLYMAKKRKAKRKMDIIQPEPRTYKETQIVYQIENAGLLKTDF</sequence>
<evidence type="ECO:0000313" key="3">
    <source>
        <dbReference type="Proteomes" id="UP000037069"/>
    </source>
</evidence>
<name>A0A0L0CE25_LUCCU</name>
<dbReference type="OrthoDB" id="6360013at2759"/>
<keyword evidence="1" id="KW-0812">Transmembrane</keyword>
<dbReference type="EMBL" id="JRES01000509">
    <property type="protein sequence ID" value="KNC30500.1"/>
    <property type="molecule type" value="Genomic_DNA"/>
</dbReference>
<keyword evidence="3" id="KW-1185">Reference proteome</keyword>
<dbReference type="OMA" id="TIANCQF"/>
<protein>
    <submittedName>
        <fullName evidence="2">Uncharacterized protein</fullName>
    </submittedName>
</protein>
<dbReference type="Proteomes" id="UP000037069">
    <property type="component" value="Unassembled WGS sequence"/>
</dbReference>
<reference evidence="2 3" key="1">
    <citation type="journal article" date="2015" name="Nat. Commun.">
        <title>Lucilia cuprina genome unlocks parasitic fly biology to underpin future interventions.</title>
        <authorList>
            <person name="Anstead C.A."/>
            <person name="Korhonen P.K."/>
            <person name="Young N.D."/>
            <person name="Hall R.S."/>
            <person name="Jex A.R."/>
            <person name="Murali S.C."/>
            <person name="Hughes D.S."/>
            <person name="Lee S.F."/>
            <person name="Perry T."/>
            <person name="Stroehlein A.J."/>
            <person name="Ansell B.R."/>
            <person name="Breugelmans B."/>
            <person name="Hofmann A."/>
            <person name="Qu J."/>
            <person name="Dugan S."/>
            <person name="Lee S.L."/>
            <person name="Chao H."/>
            <person name="Dinh H."/>
            <person name="Han Y."/>
            <person name="Doddapaneni H.V."/>
            <person name="Worley K.C."/>
            <person name="Muzny D.M."/>
            <person name="Ioannidis P."/>
            <person name="Waterhouse R.M."/>
            <person name="Zdobnov E.M."/>
            <person name="James P.J."/>
            <person name="Bagnall N.H."/>
            <person name="Kotze A.C."/>
            <person name="Gibbs R.A."/>
            <person name="Richards S."/>
            <person name="Batterham P."/>
            <person name="Gasser R.B."/>
        </authorList>
    </citation>
    <scope>NUCLEOTIDE SEQUENCE [LARGE SCALE GENOMIC DNA]</scope>
    <source>
        <strain evidence="2 3">LS</strain>
        <tissue evidence="2">Full body</tissue>
    </source>
</reference>
<keyword evidence="1" id="KW-0472">Membrane</keyword>
<dbReference type="AlphaFoldDB" id="A0A0L0CE25"/>
<feature type="transmembrane region" description="Helical" evidence="1">
    <location>
        <begin position="418"/>
        <end position="445"/>
    </location>
</feature>
<proteinExistence type="predicted"/>
<evidence type="ECO:0000256" key="1">
    <source>
        <dbReference type="SAM" id="Phobius"/>
    </source>
</evidence>
<comment type="caution">
    <text evidence="2">The sequence shown here is derived from an EMBL/GenBank/DDBJ whole genome shotgun (WGS) entry which is preliminary data.</text>
</comment>